<organism evidence="4 5">
    <name type="scientific">Streptococcus loxodontisalivarius</name>
    <dbReference type="NCBI Taxonomy" id="1349415"/>
    <lineage>
        <taxon>Bacteria</taxon>
        <taxon>Bacillati</taxon>
        <taxon>Bacillota</taxon>
        <taxon>Bacilli</taxon>
        <taxon>Lactobacillales</taxon>
        <taxon>Streptococcaceae</taxon>
        <taxon>Streptococcus</taxon>
    </lineage>
</organism>
<sequence length="291" mass="34117">MEKISVVIPVYNGEAYLRQCVESVLNQTYQNLEVIIINDGSKDSTALICEQLRQEDSRIRVLHKPVNQGIGAGRNSSLELATGDYLVFVDSDDWIDPNHVMDLYDLMKRMDSDVAIANFTQYFEDTGKYNIHITADDYYEEVYTPQEWFKFQYGHGNNLSLCFTVPWGKMYKRSLFETILYYTDGFGEDDRTTWKIYLMADKIAYMHRSSYLYRVNSESMTQTTKVSTVFHVGPIAERLEVLSLLGFDLTEEIKAYKWRAQINRDDKLRNGDVKAYKDLEFRMKLLEKYKR</sequence>
<accession>A0ABS2PTW3</accession>
<dbReference type="Proteomes" id="UP000697472">
    <property type="component" value="Unassembled WGS sequence"/>
</dbReference>
<dbReference type="PANTHER" id="PTHR22916:SF51">
    <property type="entry name" value="GLYCOSYLTRANSFERASE EPSH-RELATED"/>
    <property type="match status" value="1"/>
</dbReference>
<feature type="domain" description="Glycosyltransferase 2-like" evidence="3">
    <location>
        <begin position="5"/>
        <end position="179"/>
    </location>
</feature>
<keyword evidence="5" id="KW-1185">Reference proteome</keyword>
<comment type="caution">
    <text evidence="4">The sequence shown here is derived from an EMBL/GenBank/DDBJ whole genome shotgun (WGS) entry which is preliminary data.</text>
</comment>
<dbReference type="RefSeq" id="WP_205010330.1">
    <property type="nucleotide sequence ID" value="NZ_JAFBEH010000046.1"/>
</dbReference>
<proteinExistence type="predicted"/>
<reference evidence="4 5" key="1">
    <citation type="submission" date="2021-01" db="EMBL/GenBank/DDBJ databases">
        <title>Genomic Encyclopedia of Type Strains, Phase IV (KMG-IV): sequencing the most valuable type-strain genomes for metagenomic binning, comparative biology and taxonomic classification.</title>
        <authorList>
            <person name="Goeker M."/>
        </authorList>
    </citation>
    <scope>NUCLEOTIDE SEQUENCE [LARGE SCALE GENOMIC DNA]</scope>
    <source>
        <strain evidence="4 5">DSM 27382</strain>
    </source>
</reference>
<dbReference type="PANTHER" id="PTHR22916">
    <property type="entry name" value="GLYCOSYLTRANSFERASE"/>
    <property type="match status" value="1"/>
</dbReference>
<dbReference type="SUPFAM" id="SSF53448">
    <property type="entry name" value="Nucleotide-diphospho-sugar transferases"/>
    <property type="match status" value="1"/>
</dbReference>
<dbReference type="Pfam" id="PF00535">
    <property type="entry name" value="Glycos_transf_2"/>
    <property type="match status" value="1"/>
</dbReference>
<protein>
    <submittedName>
        <fullName evidence="4">Glycosyltransferase involved in cell wall biosynthesis</fullName>
    </submittedName>
</protein>
<keyword evidence="1" id="KW-0328">Glycosyltransferase</keyword>
<evidence type="ECO:0000256" key="1">
    <source>
        <dbReference type="ARBA" id="ARBA00022676"/>
    </source>
</evidence>
<evidence type="ECO:0000313" key="4">
    <source>
        <dbReference type="EMBL" id="MBM7643479.1"/>
    </source>
</evidence>
<keyword evidence="2" id="KW-0808">Transferase</keyword>
<evidence type="ECO:0000259" key="3">
    <source>
        <dbReference type="Pfam" id="PF00535"/>
    </source>
</evidence>
<evidence type="ECO:0000313" key="5">
    <source>
        <dbReference type="Proteomes" id="UP000697472"/>
    </source>
</evidence>
<dbReference type="Gene3D" id="3.90.550.10">
    <property type="entry name" value="Spore Coat Polysaccharide Biosynthesis Protein SpsA, Chain A"/>
    <property type="match status" value="1"/>
</dbReference>
<gene>
    <name evidence="4" type="ORF">JOC28_001790</name>
</gene>
<dbReference type="InterPro" id="IPR001173">
    <property type="entry name" value="Glyco_trans_2-like"/>
</dbReference>
<dbReference type="CDD" id="cd00761">
    <property type="entry name" value="Glyco_tranf_GTA_type"/>
    <property type="match status" value="1"/>
</dbReference>
<name>A0ABS2PTW3_9STRE</name>
<dbReference type="EMBL" id="JAFBEH010000046">
    <property type="protein sequence ID" value="MBM7643479.1"/>
    <property type="molecule type" value="Genomic_DNA"/>
</dbReference>
<evidence type="ECO:0000256" key="2">
    <source>
        <dbReference type="ARBA" id="ARBA00022679"/>
    </source>
</evidence>
<dbReference type="InterPro" id="IPR029044">
    <property type="entry name" value="Nucleotide-diphossugar_trans"/>
</dbReference>